<dbReference type="SUPFAM" id="SSF53822">
    <property type="entry name" value="Periplasmic binding protein-like I"/>
    <property type="match status" value="1"/>
</dbReference>
<dbReference type="Pfam" id="PF00356">
    <property type="entry name" value="LacI"/>
    <property type="match status" value="1"/>
</dbReference>
<dbReference type="EMBL" id="FNAV01000014">
    <property type="protein sequence ID" value="SDF20785.1"/>
    <property type="molecule type" value="Genomic_DNA"/>
</dbReference>
<evidence type="ECO:0000259" key="4">
    <source>
        <dbReference type="PROSITE" id="PS50932"/>
    </source>
</evidence>
<keyword evidence="6" id="KW-1185">Reference proteome</keyword>
<protein>
    <submittedName>
        <fullName evidence="5">Transcriptional regulator, LacI family</fullName>
    </submittedName>
</protein>
<dbReference type="InterPro" id="IPR010982">
    <property type="entry name" value="Lambda_DNA-bd_dom_sf"/>
</dbReference>
<dbReference type="PROSITE" id="PS50932">
    <property type="entry name" value="HTH_LACI_2"/>
    <property type="match status" value="1"/>
</dbReference>
<feature type="domain" description="HTH lacI-type" evidence="4">
    <location>
        <begin position="14"/>
        <end position="57"/>
    </location>
</feature>
<dbReference type="PANTHER" id="PTHR30146">
    <property type="entry name" value="LACI-RELATED TRANSCRIPTIONAL REPRESSOR"/>
    <property type="match status" value="1"/>
</dbReference>
<dbReference type="RefSeq" id="WP_089962540.1">
    <property type="nucleotide sequence ID" value="NZ_FNAV01000014.1"/>
</dbReference>
<evidence type="ECO:0000313" key="6">
    <source>
        <dbReference type="Proteomes" id="UP000198994"/>
    </source>
</evidence>
<organism evidence="5 6">
    <name type="scientific">Salipiger thiooxidans</name>
    <dbReference type="NCBI Taxonomy" id="282683"/>
    <lineage>
        <taxon>Bacteria</taxon>
        <taxon>Pseudomonadati</taxon>
        <taxon>Pseudomonadota</taxon>
        <taxon>Alphaproteobacteria</taxon>
        <taxon>Rhodobacterales</taxon>
        <taxon>Roseobacteraceae</taxon>
        <taxon>Salipiger</taxon>
    </lineage>
</organism>
<dbReference type="STRING" id="282683.SAMN04488105_114129"/>
<evidence type="ECO:0000256" key="1">
    <source>
        <dbReference type="ARBA" id="ARBA00023015"/>
    </source>
</evidence>
<dbReference type="OrthoDB" id="9805774at2"/>
<accession>A0A1G7J7F0</accession>
<dbReference type="SMART" id="SM00354">
    <property type="entry name" value="HTH_LACI"/>
    <property type="match status" value="1"/>
</dbReference>
<evidence type="ECO:0000256" key="3">
    <source>
        <dbReference type="ARBA" id="ARBA00023163"/>
    </source>
</evidence>
<dbReference type="InterPro" id="IPR025997">
    <property type="entry name" value="SBP_2_dom"/>
</dbReference>
<dbReference type="Gene3D" id="3.40.50.2300">
    <property type="match status" value="2"/>
</dbReference>
<keyword evidence="3" id="KW-0804">Transcription</keyword>
<dbReference type="Gene3D" id="1.10.260.40">
    <property type="entry name" value="lambda repressor-like DNA-binding domains"/>
    <property type="match status" value="1"/>
</dbReference>
<dbReference type="InterPro" id="IPR000843">
    <property type="entry name" value="HTH_LacI"/>
</dbReference>
<name>A0A1G7J7F0_9RHOB</name>
<proteinExistence type="predicted"/>
<dbReference type="SUPFAM" id="SSF47413">
    <property type="entry name" value="lambda repressor-like DNA-binding domains"/>
    <property type="match status" value="1"/>
</dbReference>
<gene>
    <name evidence="5" type="ORF">SAMN04488105_114129</name>
</gene>
<keyword evidence="1" id="KW-0805">Transcription regulation</keyword>
<evidence type="ECO:0000256" key="2">
    <source>
        <dbReference type="ARBA" id="ARBA00023125"/>
    </source>
</evidence>
<evidence type="ECO:0000313" key="5">
    <source>
        <dbReference type="EMBL" id="SDF20785.1"/>
    </source>
</evidence>
<dbReference type="AlphaFoldDB" id="A0A1G7J7F0"/>
<dbReference type="Pfam" id="PF13407">
    <property type="entry name" value="Peripla_BP_4"/>
    <property type="match status" value="1"/>
</dbReference>
<dbReference type="PANTHER" id="PTHR30146:SF152">
    <property type="entry name" value="TRANSCRIPTIONAL REGULATORY PROTEIN"/>
    <property type="match status" value="1"/>
</dbReference>
<dbReference type="GO" id="GO:0003700">
    <property type="term" value="F:DNA-binding transcription factor activity"/>
    <property type="evidence" value="ECO:0007669"/>
    <property type="project" value="TreeGrafter"/>
</dbReference>
<dbReference type="GO" id="GO:0000976">
    <property type="term" value="F:transcription cis-regulatory region binding"/>
    <property type="evidence" value="ECO:0007669"/>
    <property type="project" value="TreeGrafter"/>
</dbReference>
<dbReference type="InterPro" id="IPR028082">
    <property type="entry name" value="Peripla_BP_I"/>
</dbReference>
<dbReference type="CDD" id="cd06307">
    <property type="entry name" value="PBP1_sugar_binding"/>
    <property type="match status" value="1"/>
</dbReference>
<keyword evidence="2" id="KW-0238">DNA-binding</keyword>
<sequence length="344" mass="37964">MRDKSETAPASARPLLTDIAERAGVSLATVDRVVNRRKGVKERTRQRVLEIARELGYLTETQGGFYEAERPRNIVVLLPSGSNPYLRLLGDQLRERVERSAPDDPFLRCYFIESFNAQALAEALRRNAGWADGIAFFAIEHPLVREAAVEVLAAGTRLVTIVSDLGSLPEIPHVGLDNRAVGRTAGLLIGRLAKQPSGSVALVAGSRHYRAHSEREAGFLSILEELFPHLRVVGMREGHDDAGENYRHTLGLFDQAPDLVGIYNVGGSSGGITRAMRERDRLEVVFIGHGLTPDTRRAVVEGAMDVIFDQDPDALVDRALRCLSEQAPVARPLKFDIYFRENLP</sequence>
<dbReference type="CDD" id="cd01392">
    <property type="entry name" value="HTH_LacI"/>
    <property type="match status" value="1"/>
</dbReference>
<reference evidence="6" key="1">
    <citation type="submission" date="2016-10" db="EMBL/GenBank/DDBJ databases">
        <authorList>
            <person name="Varghese N."/>
            <person name="Submissions S."/>
        </authorList>
    </citation>
    <scope>NUCLEOTIDE SEQUENCE [LARGE SCALE GENOMIC DNA]</scope>
    <source>
        <strain evidence="6">DSM 10146</strain>
    </source>
</reference>
<dbReference type="Proteomes" id="UP000198994">
    <property type="component" value="Unassembled WGS sequence"/>
</dbReference>
<dbReference type="PROSITE" id="PS00356">
    <property type="entry name" value="HTH_LACI_1"/>
    <property type="match status" value="1"/>
</dbReference>